<accession>A0ABT9YQI7</accession>
<dbReference type="RefSeq" id="WP_307121372.1">
    <property type="nucleotide sequence ID" value="NZ_JAUSTM010000005.1"/>
</dbReference>
<dbReference type="InterPro" id="IPR007612">
    <property type="entry name" value="LOR"/>
</dbReference>
<dbReference type="Pfam" id="PF04525">
    <property type="entry name" value="LOR"/>
    <property type="match status" value="1"/>
</dbReference>
<name>A0ABT9YQI7_9STRE</name>
<dbReference type="InterPro" id="IPR038595">
    <property type="entry name" value="LOR_sf"/>
</dbReference>
<evidence type="ECO:0000313" key="2">
    <source>
        <dbReference type="EMBL" id="MDQ0222152.1"/>
    </source>
</evidence>
<comment type="caution">
    <text evidence="2">The sequence shown here is derived from an EMBL/GenBank/DDBJ whole genome shotgun (WGS) entry which is preliminary data.</text>
</comment>
<sequence length="166" mass="18722">MSRQFEIKQKMWSLGGKFTIKDESGKPAYEVKGSFLQIPKTFTLSDMSGNLISQIEKKMLTFLPQFTVSLSNGQSFVLKKQFTWFKPRYSLSGLNMTVQGDWWDMNFTLSQKGRKIAEINQAWLAMTSTYQVTVLDDAYADLVISLVVAIDYVKEQEAAAASSSAT</sequence>
<dbReference type="EMBL" id="JAUSTM010000005">
    <property type="protein sequence ID" value="MDQ0222152.1"/>
    <property type="molecule type" value="Genomic_DNA"/>
</dbReference>
<evidence type="ECO:0000256" key="1">
    <source>
        <dbReference type="ARBA" id="ARBA00005437"/>
    </source>
</evidence>
<gene>
    <name evidence="2" type="ORF">J2S23_000703</name>
</gene>
<comment type="similarity">
    <text evidence="1">Belongs to the LOR family.</text>
</comment>
<dbReference type="InterPro" id="IPR025659">
    <property type="entry name" value="Tubby-like_C"/>
</dbReference>
<organism evidence="2 3">
    <name type="scientific">Streptococcus moroccensis</name>
    <dbReference type="NCBI Taxonomy" id="1451356"/>
    <lineage>
        <taxon>Bacteria</taxon>
        <taxon>Bacillati</taxon>
        <taxon>Bacillota</taxon>
        <taxon>Bacilli</taxon>
        <taxon>Lactobacillales</taxon>
        <taxon>Streptococcaceae</taxon>
        <taxon>Streptococcus</taxon>
    </lineage>
</organism>
<reference evidence="2 3" key="1">
    <citation type="submission" date="2023-07" db="EMBL/GenBank/DDBJ databases">
        <title>Genomic Encyclopedia of Type Strains, Phase IV (KMG-IV): sequencing the most valuable type-strain genomes for metagenomic binning, comparative biology and taxonomic classification.</title>
        <authorList>
            <person name="Goeker M."/>
        </authorList>
    </citation>
    <scope>NUCLEOTIDE SEQUENCE [LARGE SCALE GENOMIC DNA]</scope>
    <source>
        <strain evidence="2 3">DSM 105143</strain>
    </source>
</reference>
<dbReference type="Proteomes" id="UP001223079">
    <property type="component" value="Unassembled WGS sequence"/>
</dbReference>
<keyword evidence="3" id="KW-1185">Reference proteome</keyword>
<dbReference type="Gene3D" id="2.40.160.200">
    <property type="entry name" value="LURP1-related"/>
    <property type="match status" value="1"/>
</dbReference>
<dbReference type="SUPFAM" id="SSF54518">
    <property type="entry name" value="Tubby C-terminal domain-like"/>
    <property type="match status" value="1"/>
</dbReference>
<evidence type="ECO:0000313" key="3">
    <source>
        <dbReference type="Proteomes" id="UP001223079"/>
    </source>
</evidence>
<proteinExistence type="inferred from homology"/>
<protein>
    <submittedName>
        <fullName evidence="2">Uncharacterized protein YxjI</fullName>
    </submittedName>
</protein>